<dbReference type="InParanoid" id="E9FVT3"/>
<evidence type="ECO:0000256" key="1">
    <source>
        <dbReference type="SAM" id="MobiDB-lite"/>
    </source>
</evidence>
<reference evidence="2 3" key="1">
    <citation type="journal article" date="2011" name="Science">
        <title>The ecoresponsive genome of Daphnia pulex.</title>
        <authorList>
            <person name="Colbourne J.K."/>
            <person name="Pfrender M.E."/>
            <person name="Gilbert D."/>
            <person name="Thomas W.K."/>
            <person name="Tucker A."/>
            <person name="Oakley T.H."/>
            <person name="Tokishita S."/>
            <person name="Aerts A."/>
            <person name="Arnold G.J."/>
            <person name="Basu M.K."/>
            <person name="Bauer D.J."/>
            <person name="Caceres C.E."/>
            <person name="Carmel L."/>
            <person name="Casola C."/>
            <person name="Choi J.H."/>
            <person name="Detter J.C."/>
            <person name="Dong Q."/>
            <person name="Dusheyko S."/>
            <person name="Eads B.D."/>
            <person name="Frohlich T."/>
            <person name="Geiler-Samerotte K.A."/>
            <person name="Gerlach D."/>
            <person name="Hatcher P."/>
            <person name="Jogdeo S."/>
            <person name="Krijgsveld J."/>
            <person name="Kriventseva E.V."/>
            <person name="Kultz D."/>
            <person name="Laforsch C."/>
            <person name="Lindquist E."/>
            <person name="Lopez J."/>
            <person name="Manak J.R."/>
            <person name="Muller J."/>
            <person name="Pangilinan J."/>
            <person name="Patwardhan R.P."/>
            <person name="Pitluck S."/>
            <person name="Pritham E.J."/>
            <person name="Rechtsteiner A."/>
            <person name="Rho M."/>
            <person name="Rogozin I.B."/>
            <person name="Sakarya O."/>
            <person name="Salamov A."/>
            <person name="Schaack S."/>
            <person name="Shapiro H."/>
            <person name="Shiga Y."/>
            <person name="Skalitzky C."/>
            <person name="Smith Z."/>
            <person name="Souvorov A."/>
            <person name="Sung W."/>
            <person name="Tang Z."/>
            <person name="Tsuchiya D."/>
            <person name="Tu H."/>
            <person name="Vos H."/>
            <person name="Wang M."/>
            <person name="Wolf Y.I."/>
            <person name="Yamagata H."/>
            <person name="Yamada T."/>
            <person name="Ye Y."/>
            <person name="Shaw J.R."/>
            <person name="Andrews J."/>
            <person name="Crease T.J."/>
            <person name="Tang H."/>
            <person name="Lucas S.M."/>
            <person name="Robertson H.M."/>
            <person name="Bork P."/>
            <person name="Koonin E.V."/>
            <person name="Zdobnov E.M."/>
            <person name="Grigoriev I.V."/>
            <person name="Lynch M."/>
            <person name="Boore J.L."/>
        </authorList>
    </citation>
    <scope>NUCLEOTIDE SEQUENCE [LARGE SCALE GENOMIC DNA]</scope>
</reference>
<protein>
    <submittedName>
        <fullName evidence="2">Uncharacterized protein</fullName>
    </submittedName>
</protein>
<dbReference type="KEGG" id="dpx:DAPPUDRAFT_233811"/>
<evidence type="ECO:0000313" key="3">
    <source>
        <dbReference type="Proteomes" id="UP000000305"/>
    </source>
</evidence>
<evidence type="ECO:0000313" key="2">
    <source>
        <dbReference type="EMBL" id="EFX89050.1"/>
    </source>
</evidence>
<feature type="compositionally biased region" description="Polar residues" evidence="1">
    <location>
        <begin position="126"/>
        <end position="137"/>
    </location>
</feature>
<feature type="compositionally biased region" description="Basic and acidic residues" evidence="1">
    <location>
        <begin position="111"/>
        <end position="125"/>
    </location>
</feature>
<dbReference type="Proteomes" id="UP000000305">
    <property type="component" value="Unassembled WGS sequence"/>
</dbReference>
<dbReference type="AlphaFoldDB" id="E9FVT3"/>
<dbReference type="HOGENOM" id="CLU_1867154_0_0_1"/>
<gene>
    <name evidence="2" type="ORF">DAPPUDRAFT_233811</name>
</gene>
<accession>E9FVT3</accession>
<feature type="region of interest" description="Disordered" evidence="1">
    <location>
        <begin position="90"/>
        <end position="137"/>
    </location>
</feature>
<keyword evidence="3" id="KW-1185">Reference proteome</keyword>
<dbReference type="EMBL" id="GL732525">
    <property type="protein sequence ID" value="EFX89050.1"/>
    <property type="molecule type" value="Genomic_DNA"/>
</dbReference>
<organism evidence="2 3">
    <name type="scientific">Daphnia pulex</name>
    <name type="common">Water flea</name>
    <dbReference type="NCBI Taxonomy" id="6669"/>
    <lineage>
        <taxon>Eukaryota</taxon>
        <taxon>Metazoa</taxon>
        <taxon>Ecdysozoa</taxon>
        <taxon>Arthropoda</taxon>
        <taxon>Crustacea</taxon>
        <taxon>Branchiopoda</taxon>
        <taxon>Diplostraca</taxon>
        <taxon>Cladocera</taxon>
        <taxon>Anomopoda</taxon>
        <taxon>Daphniidae</taxon>
        <taxon>Daphnia</taxon>
    </lineage>
</organism>
<name>E9FVT3_DAPPU</name>
<proteinExistence type="predicted"/>
<sequence>MDIVDFFGKMTIDSIRSTQSIVRGALHRVSRAAGNVYFEHLKWRRRELDYFWRTSERFSRFSPSFLLELSKEGHPETVLLDKAEKEYQKLIQGIGPSDQQEEAKSNSNSEPKNHSEQEFHQREFTNVDQNSQQSTNF</sequence>